<dbReference type="InterPro" id="IPR033644">
    <property type="entry name" value="Ferrochelatase_C"/>
</dbReference>
<dbReference type="InterPro" id="IPR001015">
    <property type="entry name" value="Ferrochelatase"/>
</dbReference>
<evidence type="ECO:0000256" key="7">
    <source>
        <dbReference type="ARBA" id="ARBA00023244"/>
    </source>
</evidence>
<comment type="function">
    <text evidence="9 10">Catalyzes the ferrous insertion into protoporphyrin IX.</text>
</comment>
<keyword evidence="5 9" id="KW-0350">Heme biosynthesis</keyword>
<keyword evidence="7 9" id="KW-0627">Porphyrin biosynthesis</keyword>
<dbReference type="Gene3D" id="3.40.50.1400">
    <property type="match status" value="2"/>
</dbReference>
<dbReference type="AlphaFoldDB" id="A0A1Z4VTJ0"/>
<dbReference type="GO" id="GO:0004325">
    <property type="term" value="F:ferrochelatase activity"/>
    <property type="evidence" value="ECO:0007669"/>
    <property type="project" value="UniProtKB-UniRule"/>
</dbReference>
<gene>
    <name evidence="9" type="primary">hemH</name>
    <name evidence="11" type="ORF">FOKN1_2589</name>
</gene>
<comment type="pathway">
    <text evidence="9 10">Porphyrin-containing compound metabolism; protoheme biosynthesis; protoheme from protoporphyrin-IX: step 1/1.</text>
</comment>
<dbReference type="PANTHER" id="PTHR11108:SF1">
    <property type="entry name" value="FERROCHELATASE, MITOCHONDRIAL"/>
    <property type="match status" value="1"/>
</dbReference>
<evidence type="ECO:0000256" key="5">
    <source>
        <dbReference type="ARBA" id="ARBA00023133"/>
    </source>
</evidence>
<keyword evidence="3 9" id="KW-0479">Metal-binding</keyword>
<accession>A0A1Z4VTJ0</accession>
<dbReference type="EMBL" id="AP018052">
    <property type="protein sequence ID" value="BAZ94959.1"/>
    <property type="molecule type" value="Genomic_DNA"/>
</dbReference>
<keyword evidence="12" id="KW-1185">Reference proteome</keyword>
<dbReference type="GO" id="GO:0005737">
    <property type="term" value="C:cytoplasm"/>
    <property type="evidence" value="ECO:0007669"/>
    <property type="project" value="UniProtKB-SubCell"/>
</dbReference>
<comment type="subcellular location">
    <subcellularLocation>
        <location evidence="9 10">Cytoplasm</location>
    </subcellularLocation>
</comment>
<proteinExistence type="inferred from homology"/>
<dbReference type="UniPathway" id="UPA00252">
    <property type="reaction ID" value="UER00325"/>
</dbReference>
<dbReference type="Pfam" id="PF00762">
    <property type="entry name" value="Ferrochelatase"/>
    <property type="match status" value="1"/>
</dbReference>
<dbReference type="InterPro" id="IPR019772">
    <property type="entry name" value="Ferrochelatase_AS"/>
</dbReference>
<evidence type="ECO:0000256" key="8">
    <source>
        <dbReference type="ARBA" id="ARBA00024536"/>
    </source>
</evidence>
<evidence type="ECO:0000256" key="3">
    <source>
        <dbReference type="ARBA" id="ARBA00022723"/>
    </source>
</evidence>
<dbReference type="RefSeq" id="WP_096366993.1">
    <property type="nucleotide sequence ID" value="NZ_AP018052.1"/>
</dbReference>
<evidence type="ECO:0000313" key="12">
    <source>
        <dbReference type="Proteomes" id="UP000218765"/>
    </source>
</evidence>
<evidence type="ECO:0000256" key="1">
    <source>
        <dbReference type="ARBA" id="ARBA00007718"/>
    </source>
</evidence>
<feature type="binding site" evidence="9">
    <location>
        <position position="293"/>
    </location>
    <ligand>
        <name>Fe(2+)</name>
        <dbReference type="ChEBI" id="CHEBI:29033"/>
    </ligand>
</feature>
<evidence type="ECO:0000256" key="2">
    <source>
        <dbReference type="ARBA" id="ARBA00022490"/>
    </source>
</evidence>
<dbReference type="EC" id="4.98.1.1" evidence="9 10"/>
<evidence type="ECO:0000256" key="6">
    <source>
        <dbReference type="ARBA" id="ARBA00023239"/>
    </source>
</evidence>
<dbReference type="FunFam" id="3.40.50.1400:FF:000002">
    <property type="entry name" value="Ferrochelatase"/>
    <property type="match status" value="1"/>
</dbReference>
<dbReference type="CDD" id="cd00419">
    <property type="entry name" value="Ferrochelatase_C"/>
    <property type="match status" value="1"/>
</dbReference>
<keyword evidence="2 9" id="KW-0963">Cytoplasm</keyword>
<dbReference type="NCBIfam" id="TIGR00109">
    <property type="entry name" value="hemH"/>
    <property type="match status" value="1"/>
</dbReference>
<organism evidence="11 12">
    <name type="scientific">Thiohalobacter thiocyanaticus</name>
    <dbReference type="NCBI Taxonomy" id="585455"/>
    <lineage>
        <taxon>Bacteria</taxon>
        <taxon>Pseudomonadati</taxon>
        <taxon>Pseudomonadota</taxon>
        <taxon>Gammaproteobacteria</taxon>
        <taxon>Thiohalobacterales</taxon>
        <taxon>Thiohalobacteraceae</taxon>
        <taxon>Thiohalobacter</taxon>
    </lineage>
</organism>
<evidence type="ECO:0000256" key="10">
    <source>
        <dbReference type="RuleBase" id="RU000607"/>
    </source>
</evidence>
<dbReference type="Proteomes" id="UP000218765">
    <property type="component" value="Chromosome"/>
</dbReference>
<dbReference type="HAMAP" id="MF_00323">
    <property type="entry name" value="Ferrochelatase"/>
    <property type="match status" value="1"/>
</dbReference>
<feature type="binding site" evidence="9">
    <location>
        <position position="212"/>
    </location>
    <ligand>
        <name>Fe(2+)</name>
        <dbReference type="ChEBI" id="CHEBI:29033"/>
    </ligand>
</feature>
<keyword evidence="4 9" id="KW-0408">Iron</keyword>
<keyword evidence="6 9" id="KW-0456">Lyase</keyword>
<evidence type="ECO:0000256" key="9">
    <source>
        <dbReference type="HAMAP-Rule" id="MF_00323"/>
    </source>
</evidence>
<sequence length="370" mass="42687">MNRYLGETDFHHDAHERLGVLITNLGTPTAPTPRAVRRYLAEFLWDPRVVEIPRPLWWLILHGVILRFRPGRVAHAYASVWEEDGSPLLNIARRQREALESQLLARLPGPVKVSLGMRYGEPSLAEALEELRQANARRIVVLPLYPHYSASTTASTFDAVTDILKRWRWVPSLRFVTHYHDQHAYIEALATSVREHWEAHGRDNARLLMSFHGLPRRYLDQGDPYHCQCHKTARLLAEALQLNEDQWQLAFQSRFGREEWLKPYTDATLKEWAETGVERVQVICPGFSADCLETLEEIQMQNKALFLEHGGKRFEYIPALNERTDHIEALTQIVCNEVSGWPEAGNWSSEAYATMRQGRLRRAKALGAER</sequence>
<name>A0A1Z4VTJ0_9GAMM</name>
<comment type="similarity">
    <text evidence="1 9 10">Belongs to the ferrochelatase family.</text>
</comment>
<dbReference type="GO" id="GO:0046872">
    <property type="term" value="F:metal ion binding"/>
    <property type="evidence" value="ECO:0007669"/>
    <property type="project" value="UniProtKB-KW"/>
</dbReference>
<dbReference type="PROSITE" id="PS00534">
    <property type="entry name" value="FERROCHELATASE"/>
    <property type="match status" value="1"/>
</dbReference>
<comment type="catalytic activity">
    <reaction evidence="9 10">
        <text>heme b + 2 H(+) = protoporphyrin IX + Fe(2+)</text>
        <dbReference type="Rhea" id="RHEA:22584"/>
        <dbReference type="ChEBI" id="CHEBI:15378"/>
        <dbReference type="ChEBI" id="CHEBI:29033"/>
        <dbReference type="ChEBI" id="CHEBI:57306"/>
        <dbReference type="ChEBI" id="CHEBI:60344"/>
        <dbReference type="EC" id="4.98.1.1"/>
    </reaction>
</comment>
<evidence type="ECO:0000313" key="11">
    <source>
        <dbReference type="EMBL" id="BAZ94959.1"/>
    </source>
</evidence>
<reference evidence="11 12" key="1">
    <citation type="submission" date="2017-05" db="EMBL/GenBank/DDBJ databases">
        <title>Thiocyanate degradation by Thiohalobacter thiocyanaticus FOKN1.</title>
        <authorList>
            <person name="Oshiki M."/>
            <person name="Fukushima T."/>
            <person name="Kawano S."/>
            <person name="Nakagawa J."/>
        </authorList>
    </citation>
    <scope>NUCLEOTIDE SEQUENCE [LARGE SCALE GENOMIC DNA]</scope>
    <source>
        <strain evidence="11 12">FOKN1</strain>
    </source>
</reference>
<dbReference type="PANTHER" id="PTHR11108">
    <property type="entry name" value="FERROCHELATASE"/>
    <property type="match status" value="1"/>
</dbReference>
<evidence type="ECO:0000256" key="4">
    <source>
        <dbReference type="ARBA" id="ARBA00023004"/>
    </source>
</evidence>
<dbReference type="OrthoDB" id="9809741at2"/>
<dbReference type="InterPro" id="IPR033659">
    <property type="entry name" value="Ferrochelatase_N"/>
</dbReference>
<protein>
    <recommendedName>
        <fullName evidence="9 10">Ferrochelatase</fullName>
        <ecNumber evidence="9 10">4.98.1.1</ecNumber>
    </recommendedName>
    <alternativeName>
        <fullName evidence="9">Heme synthase</fullName>
    </alternativeName>
    <alternativeName>
        <fullName evidence="9">Protoheme ferro-lyase</fullName>
    </alternativeName>
</protein>
<dbReference type="SUPFAM" id="SSF53800">
    <property type="entry name" value="Chelatase"/>
    <property type="match status" value="1"/>
</dbReference>
<comment type="catalytic activity">
    <reaction evidence="8">
        <text>Fe-coproporphyrin III + 2 H(+) = coproporphyrin III + Fe(2+)</text>
        <dbReference type="Rhea" id="RHEA:49572"/>
        <dbReference type="ChEBI" id="CHEBI:15378"/>
        <dbReference type="ChEBI" id="CHEBI:29033"/>
        <dbReference type="ChEBI" id="CHEBI:68438"/>
        <dbReference type="ChEBI" id="CHEBI:131725"/>
        <dbReference type="EC" id="4.99.1.9"/>
    </reaction>
    <physiologicalReaction direction="right-to-left" evidence="8">
        <dbReference type="Rhea" id="RHEA:49574"/>
    </physiologicalReaction>
</comment>
<dbReference type="CDD" id="cd03411">
    <property type="entry name" value="Ferrochelatase_N"/>
    <property type="match status" value="1"/>
</dbReference>
<dbReference type="GO" id="GO:0006783">
    <property type="term" value="P:heme biosynthetic process"/>
    <property type="evidence" value="ECO:0007669"/>
    <property type="project" value="UniProtKB-UniRule"/>
</dbReference>
<dbReference type="KEGG" id="ttc:FOKN1_2589"/>